<organism evidence="2 3">
    <name type="scientific">Tolypothrix bouteillei VB521301</name>
    <dbReference type="NCBI Taxonomy" id="1479485"/>
    <lineage>
        <taxon>Bacteria</taxon>
        <taxon>Bacillati</taxon>
        <taxon>Cyanobacteriota</taxon>
        <taxon>Cyanophyceae</taxon>
        <taxon>Nostocales</taxon>
        <taxon>Tolypothrichaceae</taxon>
        <taxon>Tolypothrix</taxon>
    </lineage>
</organism>
<comment type="caution">
    <text evidence="2">The sequence shown here is derived from an EMBL/GenBank/DDBJ whole genome shotgun (WGS) entry which is preliminary data.</text>
</comment>
<accession>A0A8S9T9H4</accession>
<proteinExistence type="predicted"/>
<sequence>MDSVQSKSQQPTKEYQSDRIQGYGSAFTPKPDLFVGKLMILNEKECWRIKYKGQ</sequence>
<evidence type="ECO:0000313" key="3">
    <source>
        <dbReference type="Proteomes" id="UP000029738"/>
    </source>
</evidence>
<dbReference type="EMBL" id="JHEG04000001">
    <property type="protein sequence ID" value="KAF3888274.1"/>
    <property type="molecule type" value="Genomic_DNA"/>
</dbReference>
<name>A0A8S9T9H4_9CYAN</name>
<keyword evidence="3" id="KW-1185">Reference proteome</keyword>
<evidence type="ECO:0000256" key="1">
    <source>
        <dbReference type="SAM" id="MobiDB-lite"/>
    </source>
</evidence>
<dbReference type="AlphaFoldDB" id="A0A8S9T9H4"/>
<feature type="compositionally biased region" description="Polar residues" evidence="1">
    <location>
        <begin position="1"/>
        <end position="14"/>
    </location>
</feature>
<reference evidence="2" key="1">
    <citation type="journal article" date="2015" name="Genome Announc.">
        <title>Draft Genome Sequence of Tolypothrix boutellei Strain VB521301.</title>
        <authorList>
            <person name="Chandrababunaidu M.M."/>
            <person name="Singh D."/>
            <person name="Sen D."/>
            <person name="Bhan S."/>
            <person name="Das S."/>
            <person name="Gupta A."/>
            <person name="Adhikary S.P."/>
            <person name="Tripathy S."/>
        </authorList>
    </citation>
    <scope>NUCLEOTIDE SEQUENCE</scope>
    <source>
        <strain evidence="2">VB521301</strain>
    </source>
</reference>
<protein>
    <submittedName>
        <fullName evidence="2">Uncharacterized protein</fullName>
    </submittedName>
</protein>
<dbReference type="Proteomes" id="UP000029738">
    <property type="component" value="Unassembled WGS sequence"/>
</dbReference>
<reference evidence="2" key="2">
    <citation type="submission" date="2019-11" db="EMBL/GenBank/DDBJ databases">
        <title>Improved Assembly of Tolypothrix boutellei genome.</title>
        <authorList>
            <person name="Sarangi A.N."/>
            <person name="Mukherjee M."/>
            <person name="Ghosh S."/>
            <person name="Singh D."/>
            <person name="Das A."/>
            <person name="Kant S."/>
            <person name="Prusty A."/>
            <person name="Tripathy S."/>
        </authorList>
    </citation>
    <scope>NUCLEOTIDE SEQUENCE</scope>
    <source>
        <strain evidence="2">VB521301</strain>
    </source>
</reference>
<dbReference type="RefSeq" id="WP_153021548.1">
    <property type="nucleotide sequence ID" value="NZ_JHEG04000001.1"/>
</dbReference>
<evidence type="ECO:0000313" key="2">
    <source>
        <dbReference type="EMBL" id="KAF3888274.1"/>
    </source>
</evidence>
<gene>
    <name evidence="2" type="ORF">DA73_0400024365</name>
</gene>
<feature type="region of interest" description="Disordered" evidence="1">
    <location>
        <begin position="1"/>
        <end position="25"/>
    </location>
</feature>